<dbReference type="SMART" id="SM00028">
    <property type="entry name" value="TPR"/>
    <property type="match status" value="6"/>
</dbReference>
<feature type="compositionally biased region" description="Low complexity" evidence="8">
    <location>
        <begin position="279"/>
        <end position="289"/>
    </location>
</feature>
<evidence type="ECO:0000256" key="4">
    <source>
        <dbReference type="ARBA" id="ARBA00022786"/>
    </source>
</evidence>
<evidence type="ECO:0000256" key="1">
    <source>
        <dbReference type="ARBA" id="ARBA00022618"/>
    </source>
</evidence>
<dbReference type="SUPFAM" id="SSF48452">
    <property type="entry name" value="TPR-like"/>
    <property type="match status" value="2"/>
</dbReference>
<dbReference type="AlphaFoldDB" id="A0A0S4J8L2"/>
<dbReference type="VEuPathDB" id="TriTrypDB:BSAL_90435"/>
<evidence type="ECO:0000256" key="7">
    <source>
        <dbReference type="PROSITE-ProRule" id="PRU00339"/>
    </source>
</evidence>
<keyword evidence="10" id="KW-1185">Reference proteome</keyword>
<evidence type="ECO:0000313" key="9">
    <source>
        <dbReference type="EMBL" id="CUG85689.1"/>
    </source>
</evidence>
<dbReference type="Pfam" id="PF13432">
    <property type="entry name" value="TPR_16"/>
    <property type="match status" value="1"/>
</dbReference>
<accession>A0A0S4J8L2</accession>
<evidence type="ECO:0000313" key="10">
    <source>
        <dbReference type="Proteomes" id="UP000051952"/>
    </source>
</evidence>
<evidence type="ECO:0000256" key="2">
    <source>
        <dbReference type="ARBA" id="ARBA00022737"/>
    </source>
</evidence>
<feature type="compositionally biased region" description="Low complexity" evidence="8">
    <location>
        <begin position="706"/>
        <end position="716"/>
    </location>
</feature>
<name>A0A0S4J8L2_BODSA</name>
<dbReference type="EMBL" id="CYKH01001182">
    <property type="protein sequence ID" value="CUG85689.1"/>
    <property type="molecule type" value="Genomic_DNA"/>
</dbReference>
<organism evidence="9 10">
    <name type="scientific">Bodo saltans</name>
    <name type="common">Flagellated protozoan</name>
    <dbReference type="NCBI Taxonomy" id="75058"/>
    <lineage>
        <taxon>Eukaryota</taxon>
        <taxon>Discoba</taxon>
        <taxon>Euglenozoa</taxon>
        <taxon>Kinetoplastea</taxon>
        <taxon>Metakinetoplastina</taxon>
        <taxon>Eubodonida</taxon>
        <taxon>Bodonidae</taxon>
        <taxon>Bodo</taxon>
    </lineage>
</organism>
<dbReference type="PANTHER" id="PTHR12558">
    <property type="entry name" value="CELL DIVISION CYCLE 16,23,27"/>
    <property type="match status" value="1"/>
</dbReference>
<protein>
    <submittedName>
        <fullName evidence="9">Cell division cycle protein 16, putative</fullName>
    </submittedName>
</protein>
<keyword evidence="3" id="KW-0498">Mitosis</keyword>
<evidence type="ECO:0000256" key="3">
    <source>
        <dbReference type="ARBA" id="ARBA00022776"/>
    </source>
</evidence>
<dbReference type="InterPro" id="IPR011990">
    <property type="entry name" value="TPR-like_helical_dom_sf"/>
</dbReference>
<feature type="repeat" description="TPR" evidence="7">
    <location>
        <begin position="360"/>
        <end position="393"/>
    </location>
</feature>
<dbReference type="GO" id="GO:0051301">
    <property type="term" value="P:cell division"/>
    <property type="evidence" value="ECO:0007669"/>
    <property type="project" value="UniProtKB-KW"/>
</dbReference>
<feature type="repeat" description="TPR" evidence="7">
    <location>
        <begin position="394"/>
        <end position="427"/>
    </location>
</feature>
<keyword evidence="5 7" id="KW-0802">TPR repeat</keyword>
<feature type="repeat" description="TPR" evidence="7">
    <location>
        <begin position="536"/>
        <end position="569"/>
    </location>
</feature>
<keyword evidence="1 9" id="KW-0132">Cell division</keyword>
<dbReference type="Proteomes" id="UP000051952">
    <property type="component" value="Unassembled WGS sequence"/>
</dbReference>
<dbReference type="PANTHER" id="PTHR12558:SF9">
    <property type="entry name" value="CELL DIVISION CYCLE PROTEIN 16 HOMOLOG"/>
    <property type="match status" value="1"/>
</dbReference>
<proteinExistence type="predicted"/>
<dbReference type="OrthoDB" id="10006270at2759"/>
<keyword evidence="6" id="KW-0131">Cell cycle</keyword>
<gene>
    <name evidence="9" type="ORF">BSAL_90435</name>
</gene>
<feature type="compositionally biased region" description="Polar residues" evidence="8">
    <location>
        <begin position="645"/>
        <end position="661"/>
    </location>
</feature>
<evidence type="ECO:0000256" key="8">
    <source>
        <dbReference type="SAM" id="MobiDB-lite"/>
    </source>
</evidence>
<feature type="region of interest" description="Disordered" evidence="8">
    <location>
        <begin position="266"/>
        <end position="289"/>
    </location>
</feature>
<feature type="region of interest" description="Disordered" evidence="8">
    <location>
        <begin position="609"/>
        <end position="716"/>
    </location>
</feature>
<feature type="repeat" description="TPR" evidence="7">
    <location>
        <begin position="156"/>
        <end position="189"/>
    </location>
</feature>
<dbReference type="InterPro" id="IPR019734">
    <property type="entry name" value="TPR_rpt"/>
</dbReference>
<dbReference type="PROSITE" id="PS50005">
    <property type="entry name" value="TPR"/>
    <property type="match status" value="4"/>
</dbReference>
<keyword evidence="4" id="KW-0833">Ubl conjugation pathway</keyword>
<sequence length="716" mass="76604">MTACCTNAASSAYLLRSAERLLYNDKRPADAVHMTQLLWQRDPSSSKATMLHVNCLEELRQYDAALHVLEQASSPAFLAEFQLHAHMTSMRCLFELGDHKRCVISAEAVLTATHDALSDSIANVSSSSETFMNHGGGGDQLGGSGGNTVGPLPMAVQALCYLGKCAELVADPERAVGYYRQALTLDPLCASAMSTLLDHRLLNPRETIRLIESLPLPPEAEPLRCYYADCAAVTIDPSVVASSSLAAAAGGLEAASIGGGGGASPFVDNDLSPQPLPTPSSEQQSTTTASTVARLAHLAAIEHKHNRLHDALRLSEEACRVSPLDKNALCVHLRVLVDSKSSPALFELGHSLANHRGRAALAVYAIGCYYFAQASYERAGRYFGRATELDPVFAEAWVAFGHCYAKLEEGEQALTVYRRALFLFPGLYTCATFVGMQYSRIHSWKVAMCFLEDAQRMCPTDPLVLNEIAVLCVRNQQLSHALGFLEKALEQIDIDTCSEFLDCILFNVATVYRRLTRYPLAIRFFTAYTRCRPRAAHAFTALAFSYHLSGDLKSAIMYYHSAMNLKPDAFCRDMLDRALALEFGSGVGGAGWAGSGGIGAGGGHVGGGAGGVHPGANPNMFPSAGAHHHQRRGGGGGGVHYVDPSPTTFGEGSSMGGTSTVDQQHHRHQHDDDHLAGPQRNRRRAGSSQVSAAGAEGQHGGGGPSPHGSVGRSLHF</sequence>
<reference evidence="10" key="1">
    <citation type="submission" date="2015-09" db="EMBL/GenBank/DDBJ databases">
        <authorList>
            <consortium name="Pathogen Informatics"/>
        </authorList>
    </citation>
    <scope>NUCLEOTIDE SEQUENCE [LARGE SCALE GENOMIC DNA]</scope>
    <source>
        <strain evidence="10">Lake Konstanz</strain>
    </source>
</reference>
<dbReference type="Gene3D" id="1.25.40.10">
    <property type="entry name" value="Tetratricopeptide repeat domain"/>
    <property type="match status" value="1"/>
</dbReference>
<evidence type="ECO:0000256" key="6">
    <source>
        <dbReference type="ARBA" id="ARBA00023306"/>
    </source>
</evidence>
<evidence type="ECO:0000256" key="5">
    <source>
        <dbReference type="ARBA" id="ARBA00022803"/>
    </source>
</evidence>
<keyword evidence="2" id="KW-0677">Repeat</keyword>